<dbReference type="Proteomes" id="UP000050497">
    <property type="component" value="Unassembled WGS sequence"/>
</dbReference>
<proteinExistence type="predicted"/>
<accession>A0A0P8A3D1</accession>
<dbReference type="RefSeq" id="WP_074444569.1">
    <property type="nucleotide sequence ID" value="NZ_FMBM01000002.1"/>
</dbReference>
<dbReference type="EMBL" id="FMBM01000002">
    <property type="protein sequence ID" value="SCC80702.1"/>
    <property type="molecule type" value="Genomic_DNA"/>
</dbReference>
<gene>
    <name evidence="3" type="ORF">GA0071312_1648</name>
    <name evidence="2" type="ORF">HLUCCO17_13365</name>
</gene>
<dbReference type="STRING" id="1653334.GA0071312_1648"/>
<dbReference type="AlphaFoldDB" id="A0A0P8A3D1"/>
<dbReference type="InterPro" id="IPR054209">
    <property type="entry name" value="DUF6916"/>
</dbReference>
<evidence type="ECO:0000313" key="5">
    <source>
        <dbReference type="Proteomes" id="UP000182800"/>
    </source>
</evidence>
<evidence type="ECO:0000313" key="2">
    <source>
        <dbReference type="EMBL" id="KPQ09747.1"/>
    </source>
</evidence>
<comment type="caution">
    <text evidence="2">The sequence shown here is derived from an EMBL/GenBank/DDBJ whole genome shotgun (WGS) entry which is preliminary data.</text>
</comment>
<dbReference type="EMBL" id="LJSX01000022">
    <property type="protein sequence ID" value="KPQ09747.1"/>
    <property type="molecule type" value="Genomic_DNA"/>
</dbReference>
<name>A0A0P8A3D1_9HYPH</name>
<evidence type="ECO:0000313" key="3">
    <source>
        <dbReference type="EMBL" id="SCC80702.1"/>
    </source>
</evidence>
<protein>
    <recommendedName>
        <fullName evidence="1">DUF6916 domain-containing protein</fullName>
    </recommendedName>
</protein>
<dbReference type="OrthoDB" id="8926597at2"/>
<dbReference type="Proteomes" id="UP000182800">
    <property type="component" value="Unassembled WGS sequence"/>
</dbReference>
<organism evidence="2 4">
    <name type="scientific">Saliniramus fredricksonii</name>
    <dbReference type="NCBI Taxonomy" id="1653334"/>
    <lineage>
        <taxon>Bacteria</taxon>
        <taxon>Pseudomonadati</taxon>
        <taxon>Pseudomonadota</taxon>
        <taxon>Alphaproteobacteria</taxon>
        <taxon>Hyphomicrobiales</taxon>
        <taxon>Salinarimonadaceae</taxon>
        <taxon>Saliniramus</taxon>
    </lineage>
</organism>
<dbReference type="Pfam" id="PF21880">
    <property type="entry name" value="DUF6916"/>
    <property type="match status" value="1"/>
</dbReference>
<reference evidence="2 4" key="1">
    <citation type="submission" date="2015-09" db="EMBL/GenBank/DDBJ databases">
        <title>Identification and resolution of microdiversity through metagenomic sequencing of parallel consortia.</title>
        <authorList>
            <person name="Nelson W.C."/>
            <person name="Romine M.F."/>
            <person name="Lindemann S.R."/>
        </authorList>
    </citation>
    <scope>NUCLEOTIDE SEQUENCE [LARGE SCALE GENOMIC DNA]</scope>
    <source>
        <strain evidence="2">HL-109</strain>
    </source>
</reference>
<keyword evidence="5" id="KW-1185">Reference proteome</keyword>
<sequence length="105" mass="12121">MLDKLTYDDFKDYRSKTFTLEGIGGQVEMRLLDVRLSPYPGLPGQRQPFAILFVAPDKPPLDGQMYNIRHPGRGLVEGMFITPVVPPPEFIQKTREMRFYEAIFN</sequence>
<reference evidence="3 5" key="2">
    <citation type="submission" date="2016-08" db="EMBL/GenBank/DDBJ databases">
        <authorList>
            <person name="Varghese N."/>
            <person name="Submissions Spin"/>
        </authorList>
    </citation>
    <scope>NUCLEOTIDE SEQUENCE [LARGE SCALE GENOMIC DNA]</scope>
    <source>
        <strain evidence="3 5">HL-109</strain>
    </source>
</reference>
<feature type="domain" description="DUF6916" evidence="1">
    <location>
        <begin position="5"/>
        <end position="104"/>
    </location>
</feature>
<evidence type="ECO:0000259" key="1">
    <source>
        <dbReference type="Pfam" id="PF21880"/>
    </source>
</evidence>
<evidence type="ECO:0000313" key="4">
    <source>
        <dbReference type="Proteomes" id="UP000050497"/>
    </source>
</evidence>